<dbReference type="RefSeq" id="WP_416206022.1">
    <property type="nucleotide sequence ID" value="NZ_JBBKTX010000012.1"/>
</dbReference>
<protein>
    <submittedName>
        <fullName evidence="1">TolC family protein</fullName>
    </submittedName>
</protein>
<evidence type="ECO:0000313" key="1">
    <source>
        <dbReference type="EMBL" id="MFK4752887.1"/>
    </source>
</evidence>
<organism evidence="1 2">
    <name type="scientific">Oceanobacter antarcticus</name>
    <dbReference type="NCBI Taxonomy" id="3133425"/>
    <lineage>
        <taxon>Bacteria</taxon>
        <taxon>Pseudomonadati</taxon>
        <taxon>Pseudomonadota</taxon>
        <taxon>Gammaproteobacteria</taxon>
        <taxon>Oceanospirillales</taxon>
        <taxon>Oceanospirillaceae</taxon>
        <taxon>Oceanobacter</taxon>
    </lineage>
</organism>
<dbReference type="Gene3D" id="1.20.1600.10">
    <property type="entry name" value="Outer membrane efflux proteins (OEP)"/>
    <property type="match status" value="1"/>
</dbReference>
<dbReference type="SUPFAM" id="SSF56954">
    <property type="entry name" value="Outer membrane efflux proteins (OEP)"/>
    <property type="match status" value="1"/>
</dbReference>
<accession>A0ABW8NJ16</accession>
<name>A0ABW8NJ16_9GAMM</name>
<evidence type="ECO:0000313" key="2">
    <source>
        <dbReference type="Proteomes" id="UP001620597"/>
    </source>
</evidence>
<dbReference type="Proteomes" id="UP001620597">
    <property type="component" value="Unassembled WGS sequence"/>
</dbReference>
<comment type="caution">
    <text evidence="1">The sequence shown here is derived from an EMBL/GenBank/DDBJ whole genome shotgun (WGS) entry which is preliminary data.</text>
</comment>
<keyword evidence="2" id="KW-1185">Reference proteome</keyword>
<gene>
    <name evidence="1" type="ORF">WG929_10750</name>
</gene>
<proteinExistence type="predicted"/>
<dbReference type="EMBL" id="JBBKTX010000012">
    <property type="protein sequence ID" value="MFK4752887.1"/>
    <property type="molecule type" value="Genomic_DNA"/>
</dbReference>
<reference evidence="1 2" key="1">
    <citation type="submission" date="2024-03" db="EMBL/GenBank/DDBJ databases">
        <title>High-quality draft genome sequence of Oceanobacter sp. wDCs-4.</title>
        <authorList>
            <person name="Dong C."/>
        </authorList>
    </citation>
    <scope>NUCLEOTIDE SEQUENCE [LARGE SCALE GENOMIC DNA]</scope>
    <source>
        <strain evidence="2">wDCs-4</strain>
    </source>
</reference>
<sequence>MTGQTQPVAVPVRPVRSWARQHYLCLLIFTAASQTQAGPSFSAALEASWQSTPEQQALETAQSLQQHRRPDWLVETPALAIDYTQGDHAAAIGEEWQVSLNATLSKPGQYQTRSQLSQTAAQLITSERDYQRWLWSGRLQSWWWQRQQLSLQQQRNHNRLTAMTQQLDWLQLLVSQGERPAADRLPLQQALQQLKASQLTLQGQQQDLTLQFRQWTGQDQLPDDWHFVPVTAQPLEQHPLLRFQVEQRQQALLNQTLSRQQALTPTVSLGIKHLAAINDTPGSELLMLGISLPLGNAGYQNQRTQLSTLVQQQRAERDVRQQLQRQQQVLASQLPQLAVRVEELAQLSDDASQQYDAQYQAWRQGQLSGLEWLQVQNSIWQLQQQADDARLAYQQAISDWNQLQGEIPQ</sequence>